<keyword evidence="8" id="KW-1185">Reference proteome</keyword>
<evidence type="ECO:0000313" key="8">
    <source>
        <dbReference type="Proteomes" id="UP000030182"/>
    </source>
</evidence>
<feature type="domain" description="Helicase C-terminal" evidence="6">
    <location>
        <begin position="462"/>
        <end position="641"/>
    </location>
</feature>
<dbReference type="GO" id="GO:0004386">
    <property type="term" value="F:helicase activity"/>
    <property type="evidence" value="ECO:0007669"/>
    <property type="project" value="UniProtKB-KW"/>
</dbReference>
<feature type="domain" description="Helicase ATP-binding" evidence="5">
    <location>
        <begin position="132"/>
        <end position="301"/>
    </location>
</feature>
<dbReference type="Pfam" id="PF00176">
    <property type="entry name" value="SNF2-rel_dom"/>
    <property type="match status" value="1"/>
</dbReference>
<dbReference type="PANTHER" id="PTHR45766:SF6">
    <property type="entry name" value="SWI_SNF-RELATED MATRIX-ASSOCIATED ACTIN-DEPENDENT REGULATOR OF CHROMATIN SUBFAMILY A-LIKE PROTEIN 1"/>
    <property type="match status" value="1"/>
</dbReference>
<dbReference type="SUPFAM" id="SSF52540">
    <property type="entry name" value="P-loop containing nucleoside triphosphate hydrolases"/>
    <property type="match status" value="2"/>
</dbReference>
<name>A0ABR4SLQ2_9MICO</name>
<dbReference type="PANTHER" id="PTHR45766">
    <property type="entry name" value="DNA ANNEALING HELICASE AND ENDONUCLEASE ZRANB3 FAMILY MEMBER"/>
    <property type="match status" value="1"/>
</dbReference>
<comment type="caution">
    <text evidence="7">The sequence shown here is derived from an EMBL/GenBank/DDBJ whole genome shotgun (WGS) entry which is preliminary data.</text>
</comment>
<dbReference type="Gene3D" id="3.40.50.300">
    <property type="entry name" value="P-loop containing nucleotide triphosphate hydrolases"/>
    <property type="match status" value="1"/>
</dbReference>
<dbReference type="Gene3D" id="3.40.50.10810">
    <property type="entry name" value="Tandem AAA-ATPase domain"/>
    <property type="match status" value="1"/>
</dbReference>
<dbReference type="PROSITE" id="PS51192">
    <property type="entry name" value="HELICASE_ATP_BIND_1"/>
    <property type="match status" value="1"/>
</dbReference>
<reference evidence="7 8" key="1">
    <citation type="submission" date="2014-01" db="EMBL/GenBank/DDBJ databases">
        <title>Draft genome sequence of the multidrug-resistant clinical isolate Dermabacter hominis 1368.</title>
        <authorList>
            <person name="Albersmeier A."/>
            <person name="Bomholt C."/>
            <person name="Glaub A."/>
            <person name="Ruckert C."/>
            <person name="Soriano F."/>
            <person name="Fernandez-Natal I."/>
            <person name="Tauch A."/>
        </authorList>
    </citation>
    <scope>NUCLEOTIDE SEQUENCE [LARGE SCALE GENOMIC DNA]</scope>
    <source>
        <strain evidence="7 8">1368</strain>
    </source>
</reference>
<dbReference type="InterPro" id="IPR049730">
    <property type="entry name" value="SNF2/RAD54-like_C"/>
</dbReference>
<evidence type="ECO:0000256" key="4">
    <source>
        <dbReference type="ARBA" id="ARBA00022840"/>
    </source>
</evidence>
<evidence type="ECO:0000256" key="2">
    <source>
        <dbReference type="ARBA" id="ARBA00022801"/>
    </source>
</evidence>
<keyword evidence="4" id="KW-0067">ATP-binding</keyword>
<dbReference type="PROSITE" id="PS51194">
    <property type="entry name" value="HELICASE_CTER"/>
    <property type="match status" value="1"/>
</dbReference>
<dbReference type="SMART" id="SM00490">
    <property type="entry name" value="HELICc"/>
    <property type="match status" value="1"/>
</dbReference>
<dbReference type="InterPro" id="IPR014001">
    <property type="entry name" value="Helicase_ATP-bd"/>
</dbReference>
<gene>
    <name evidence="7" type="ORF">DHOM_02535</name>
</gene>
<protein>
    <submittedName>
        <fullName evidence="7">Helicase</fullName>
    </submittedName>
</protein>
<evidence type="ECO:0000259" key="5">
    <source>
        <dbReference type="PROSITE" id="PS51192"/>
    </source>
</evidence>
<evidence type="ECO:0000313" key="7">
    <source>
        <dbReference type="EMBL" id="KDS94114.1"/>
    </source>
</evidence>
<dbReference type="EMBL" id="JDRS01000002">
    <property type="protein sequence ID" value="KDS94114.1"/>
    <property type="molecule type" value="Genomic_DNA"/>
</dbReference>
<dbReference type="InterPro" id="IPR001650">
    <property type="entry name" value="Helicase_C-like"/>
</dbReference>
<evidence type="ECO:0000256" key="1">
    <source>
        <dbReference type="ARBA" id="ARBA00022741"/>
    </source>
</evidence>
<dbReference type="InterPro" id="IPR057342">
    <property type="entry name" value="DEXDc_RapA"/>
</dbReference>
<evidence type="ECO:0000259" key="6">
    <source>
        <dbReference type="PROSITE" id="PS51194"/>
    </source>
</evidence>
<keyword evidence="2" id="KW-0378">Hydrolase</keyword>
<dbReference type="Proteomes" id="UP000030182">
    <property type="component" value="Unassembled WGS sequence"/>
</dbReference>
<keyword evidence="1" id="KW-0547">Nucleotide-binding</keyword>
<dbReference type="InterPro" id="IPR038718">
    <property type="entry name" value="SNF2-like_sf"/>
</dbReference>
<keyword evidence="3 7" id="KW-0347">Helicase</keyword>
<organism evidence="7 8">
    <name type="scientific">Dermabacter hominis 1368</name>
    <dbReference type="NCBI Taxonomy" id="1450519"/>
    <lineage>
        <taxon>Bacteria</taxon>
        <taxon>Bacillati</taxon>
        <taxon>Actinomycetota</taxon>
        <taxon>Actinomycetes</taxon>
        <taxon>Micrococcales</taxon>
        <taxon>Dermabacteraceae</taxon>
        <taxon>Dermabacter</taxon>
    </lineage>
</organism>
<evidence type="ECO:0000256" key="3">
    <source>
        <dbReference type="ARBA" id="ARBA00022806"/>
    </source>
</evidence>
<dbReference type="Pfam" id="PF00271">
    <property type="entry name" value="Helicase_C"/>
    <property type="match status" value="1"/>
</dbReference>
<dbReference type="InterPro" id="IPR000330">
    <property type="entry name" value="SNF2_N"/>
</dbReference>
<accession>A0ABR4SLQ2</accession>
<dbReference type="SMART" id="SM00487">
    <property type="entry name" value="DEXDc"/>
    <property type="match status" value="1"/>
</dbReference>
<proteinExistence type="predicted"/>
<dbReference type="InterPro" id="IPR027417">
    <property type="entry name" value="P-loop_NTPase"/>
</dbReference>
<dbReference type="CDD" id="cd18793">
    <property type="entry name" value="SF2_C_SNF"/>
    <property type="match status" value="1"/>
</dbReference>
<dbReference type="RefSeq" id="WP_236621848.1">
    <property type="nucleotide sequence ID" value="NZ_KN323183.1"/>
</dbReference>
<dbReference type="CDD" id="cd18011">
    <property type="entry name" value="DEXDc_RapA"/>
    <property type="match status" value="1"/>
</dbReference>
<sequence length="992" mass="109731">MSATPIDATSNVSGVAAMTPPGSLVRVRDETWLVTSVEETSDGALFTVRGVSDFVEGIEAQFYESLDRIVPVNPREATLVGDASPHYRKTRLWLESTLRKTPVPIAHPGLTVAPRMLADDLPYQREAVEAALDPERLRPRLLIADAVGLGKTLEIGMILTELMRRGRGRRVLIVCPKHVLEQMQHEMWVRFALPFVRLDSQGVQAVKQKLPATSNPFSYFEKVIISIDTLKQERFVHDLRSHTWDAVVIDESHNVTNQSTQNNQLARILAPNTDALILASATPHNGKNESFAQLMSLLEPTSVSPQGEVEKDTAQKLMIRRHRYSDSVKDVVGERWQPRKDPVLTLAEPSEAEREVALEIARTWTHPGAAWEEGEGSDASIALPDSFKAPSASGRKNALFPWVLMEAFLSSPSALAESVNTRLAKIEGIDSQPAKEEREALTRLRDLNDRCLTGNPLQSSGKFQKLVELLKEKGVGPGSDERIVIFAERVKTLEWLKDSIEKALKFPKAAKGQPFGPVTIMHGGLQDSTQQAIVESFKQKSSPIRVLVTGDVASEGVNLHSQCHELVHYDIPWSLIRLEQRNGRIDRYGQRVSPQITALLLDLTGVPGSDGDVRILKRLLERENEAHTLLGDAASLMDKYSAKEEKTSVIDALRGAKDIDEVLPEPGQAATMIENPFLSLILAGHGASGHEAPRGHRAEREAEFETGLFDSEEDFVRTGLAEVFDGNEQRDPSAGGVGLTYDSRESLLEFTPPSDLVRRLEFLPQSYVRERGITHRIALTSDANVANGSLARAREGSDGTLWPAVHYLSPLHPVVEWVADRALARHDQGTIPVIKASVGEPWVFAQALLTAENGQTVHTELLAVAMDGATPRVMRDVDPAELFEEIGLGPEIPGTEVREPEQYAELLAAALTEAEREVRESIMPAIERAARDRAEKQRRRLMTWDDNAKLHPKQTQLFRHTSSAVRSAKSSVDELVPKREFVRPLLVAVPRG</sequence>